<keyword evidence="3" id="KW-0804">Transcription</keyword>
<dbReference type="PROSITE" id="PS01124">
    <property type="entry name" value="HTH_ARAC_FAMILY_2"/>
    <property type="match status" value="1"/>
</dbReference>
<evidence type="ECO:0000256" key="3">
    <source>
        <dbReference type="ARBA" id="ARBA00023163"/>
    </source>
</evidence>
<dbReference type="EMBL" id="JAERQG010000003">
    <property type="protein sequence ID" value="MBL0766270.1"/>
    <property type="molecule type" value="Genomic_DNA"/>
</dbReference>
<evidence type="ECO:0000313" key="7">
    <source>
        <dbReference type="Proteomes" id="UP000642920"/>
    </source>
</evidence>
<dbReference type="SUPFAM" id="SSF46689">
    <property type="entry name" value="Homeodomain-like"/>
    <property type="match status" value="1"/>
</dbReference>
<dbReference type="InterPro" id="IPR009057">
    <property type="entry name" value="Homeodomain-like_sf"/>
</dbReference>
<accession>A0A937A9U2</accession>
<sequence length="373" mass="42657">MIYLIGITITFFLSFILLMKKGKSGADRILFAWLCVILVQLILFSIISSNKYLEFPYLLGFEIPIPLLHGPFLFIYTLVLTSRQFSRPKMFLHFLPFSIGLIATIPFLILSPKEKILVYQNEGEGFETISIIIFIGIILSGIAYTILSLRVLVNHKKLIKDNFSSIEKINLQWLFRLVLGLSCIWVLAFFADDEIIFSSVVLFVAFIGYYGIKQVGIFTNQQVLELTPAIEYKELVEPSVAEAEVSKYDNSALSDSQLKAIHGELVQLMKQKKLFLTPELTLKMVAEALEIHPNTLSQVINTVEQKNFFDYVNTLRIEEFKEHIAIPDNQKYTLLSLAYECGFNSKTSFNRNFKNLTGKSPSEYLKENKARID</sequence>
<protein>
    <submittedName>
        <fullName evidence="6">AraC family transcriptional regulator</fullName>
    </submittedName>
</protein>
<dbReference type="SMART" id="SM00342">
    <property type="entry name" value="HTH_ARAC"/>
    <property type="match status" value="1"/>
</dbReference>
<reference evidence="6" key="1">
    <citation type="submission" date="2021-01" db="EMBL/GenBank/DDBJ databases">
        <title>Marivirga sp. nov., isolated from intertidal surface sediments.</title>
        <authorList>
            <person name="Zhang M."/>
        </authorList>
    </citation>
    <scope>NUCLEOTIDE SEQUENCE</scope>
    <source>
        <strain evidence="6">SM1354</strain>
    </source>
</reference>
<name>A0A937A9U2_9BACT</name>
<dbReference type="PANTHER" id="PTHR43280">
    <property type="entry name" value="ARAC-FAMILY TRANSCRIPTIONAL REGULATOR"/>
    <property type="match status" value="1"/>
</dbReference>
<dbReference type="GO" id="GO:0003700">
    <property type="term" value="F:DNA-binding transcription factor activity"/>
    <property type="evidence" value="ECO:0007669"/>
    <property type="project" value="InterPro"/>
</dbReference>
<keyword evidence="4" id="KW-0812">Transmembrane</keyword>
<feature type="transmembrane region" description="Helical" evidence="4">
    <location>
        <begin position="173"/>
        <end position="190"/>
    </location>
</feature>
<gene>
    <name evidence="6" type="ORF">JKP34_13465</name>
</gene>
<dbReference type="PANTHER" id="PTHR43280:SF29">
    <property type="entry name" value="ARAC-FAMILY TRANSCRIPTIONAL REGULATOR"/>
    <property type="match status" value="1"/>
</dbReference>
<evidence type="ECO:0000313" key="6">
    <source>
        <dbReference type="EMBL" id="MBL0766270.1"/>
    </source>
</evidence>
<dbReference type="Gene3D" id="1.10.10.60">
    <property type="entry name" value="Homeodomain-like"/>
    <property type="match status" value="2"/>
</dbReference>
<feature type="domain" description="HTH araC/xylS-type" evidence="5">
    <location>
        <begin position="276"/>
        <end position="367"/>
    </location>
</feature>
<feature type="transmembrane region" description="Helical" evidence="4">
    <location>
        <begin position="29"/>
        <end position="49"/>
    </location>
</feature>
<keyword evidence="4" id="KW-0472">Membrane</keyword>
<feature type="transmembrane region" description="Helical" evidence="4">
    <location>
        <begin position="129"/>
        <end position="153"/>
    </location>
</feature>
<keyword evidence="2" id="KW-0238">DNA-binding</keyword>
<keyword evidence="7" id="KW-1185">Reference proteome</keyword>
<evidence type="ECO:0000256" key="2">
    <source>
        <dbReference type="ARBA" id="ARBA00023125"/>
    </source>
</evidence>
<feature type="transmembrane region" description="Helical" evidence="4">
    <location>
        <begin position="91"/>
        <end position="109"/>
    </location>
</feature>
<evidence type="ECO:0000256" key="1">
    <source>
        <dbReference type="ARBA" id="ARBA00023015"/>
    </source>
</evidence>
<evidence type="ECO:0000259" key="5">
    <source>
        <dbReference type="PROSITE" id="PS01124"/>
    </source>
</evidence>
<feature type="transmembrane region" description="Helical" evidence="4">
    <location>
        <begin position="55"/>
        <end position="79"/>
    </location>
</feature>
<dbReference type="Pfam" id="PF12833">
    <property type="entry name" value="HTH_18"/>
    <property type="match status" value="1"/>
</dbReference>
<dbReference type="AlphaFoldDB" id="A0A937A9U2"/>
<keyword evidence="1" id="KW-0805">Transcription regulation</keyword>
<comment type="caution">
    <text evidence="6">The sequence shown here is derived from an EMBL/GenBank/DDBJ whole genome shotgun (WGS) entry which is preliminary data.</text>
</comment>
<dbReference type="InterPro" id="IPR018060">
    <property type="entry name" value="HTH_AraC"/>
</dbReference>
<keyword evidence="4" id="KW-1133">Transmembrane helix</keyword>
<dbReference type="Proteomes" id="UP000642920">
    <property type="component" value="Unassembled WGS sequence"/>
</dbReference>
<feature type="transmembrane region" description="Helical" evidence="4">
    <location>
        <begin position="196"/>
        <end position="212"/>
    </location>
</feature>
<feature type="transmembrane region" description="Helical" evidence="4">
    <location>
        <begin position="6"/>
        <end position="22"/>
    </location>
</feature>
<proteinExistence type="predicted"/>
<evidence type="ECO:0000256" key="4">
    <source>
        <dbReference type="SAM" id="Phobius"/>
    </source>
</evidence>
<dbReference type="GO" id="GO:0043565">
    <property type="term" value="F:sequence-specific DNA binding"/>
    <property type="evidence" value="ECO:0007669"/>
    <property type="project" value="InterPro"/>
</dbReference>
<organism evidence="6 7">
    <name type="scientific">Marivirga atlantica</name>
    <dbReference type="NCBI Taxonomy" id="1548457"/>
    <lineage>
        <taxon>Bacteria</taxon>
        <taxon>Pseudomonadati</taxon>
        <taxon>Bacteroidota</taxon>
        <taxon>Cytophagia</taxon>
        <taxon>Cytophagales</taxon>
        <taxon>Marivirgaceae</taxon>
        <taxon>Marivirga</taxon>
    </lineage>
</organism>